<feature type="region of interest" description="Disordered" evidence="1">
    <location>
        <begin position="68"/>
        <end position="87"/>
    </location>
</feature>
<gene>
    <name evidence="2" type="ORF">GCM10007390_17400</name>
</gene>
<evidence type="ECO:0000256" key="1">
    <source>
        <dbReference type="SAM" id="MobiDB-lite"/>
    </source>
</evidence>
<protein>
    <submittedName>
        <fullName evidence="2">Uncharacterized protein</fullName>
    </submittedName>
</protein>
<evidence type="ECO:0000313" key="3">
    <source>
        <dbReference type="Proteomes" id="UP000598271"/>
    </source>
</evidence>
<dbReference type="Proteomes" id="UP000598271">
    <property type="component" value="Unassembled WGS sequence"/>
</dbReference>
<name>A0A8J3D7E7_9BACT</name>
<dbReference type="EMBL" id="BMXF01000001">
    <property type="protein sequence ID" value="GHB64043.1"/>
    <property type="molecule type" value="Genomic_DNA"/>
</dbReference>
<organism evidence="2 3">
    <name type="scientific">Persicitalea jodogahamensis</name>
    <dbReference type="NCBI Taxonomy" id="402147"/>
    <lineage>
        <taxon>Bacteria</taxon>
        <taxon>Pseudomonadati</taxon>
        <taxon>Bacteroidota</taxon>
        <taxon>Cytophagia</taxon>
        <taxon>Cytophagales</taxon>
        <taxon>Spirosomataceae</taxon>
        <taxon>Persicitalea</taxon>
    </lineage>
</organism>
<evidence type="ECO:0000313" key="2">
    <source>
        <dbReference type="EMBL" id="GHB64043.1"/>
    </source>
</evidence>
<sequence length="87" mass="10098">MIPAPDGFRDLRAYLHERRVDAAWIRTVLDQYLSEYENQQTDVDMDLDHQVFTYRAIINDFKHLIEDDVEDDDTAKDPADAIGDQAA</sequence>
<comment type="caution">
    <text evidence="2">The sequence shown here is derived from an EMBL/GenBank/DDBJ whole genome shotgun (WGS) entry which is preliminary data.</text>
</comment>
<reference evidence="2 3" key="1">
    <citation type="journal article" date="2014" name="Int. J. Syst. Evol. Microbiol.">
        <title>Complete genome sequence of Corynebacterium casei LMG S-19264T (=DSM 44701T), isolated from a smear-ripened cheese.</title>
        <authorList>
            <consortium name="US DOE Joint Genome Institute (JGI-PGF)"/>
            <person name="Walter F."/>
            <person name="Albersmeier A."/>
            <person name="Kalinowski J."/>
            <person name="Ruckert C."/>
        </authorList>
    </citation>
    <scope>NUCLEOTIDE SEQUENCE [LARGE SCALE GENOMIC DNA]</scope>
    <source>
        <strain evidence="2 3">KCTC 12866</strain>
    </source>
</reference>
<dbReference type="AlphaFoldDB" id="A0A8J3D7E7"/>
<proteinExistence type="predicted"/>
<accession>A0A8J3D7E7</accession>
<keyword evidence="3" id="KW-1185">Reference proteome</keyword>
<dbReference type="RefSeq" id="WP_189563916.1">
    <property type="nucleotide sequence ID" value="NZ_BMXF01000001.1"/>
</dbReference>